<dbReference type="Gene3D" id="1.10.10.820">
    <property type="match status" value="1"/>
</dbReference>
<feature type="region of interest" description="Actin-binding" evidence="6">
    <location>
        <begin position="765"/>
        <end position="787"/>
    </location>
</feature>
<evidence type="ECO:0008006" key="12">
    <source>
        <dbReference type="Google" id="ProtNLM"/>
    </source>
</evidence>
<dbReference type="CDD" id="cd00124">
    <property type="entry name" value="MYSc"/>
    <property type="match status" value="1"/>
</dbReference>
<dbReference type="PROSITE" id="PS51016">
    <property type="entry name" value="MYTH4"/>
    <property type="match status" value="1"/>
</dbReference>
<dbReference type="Gene3D" id="1.20.120.720">
    <property type="entry name" value="Myosin VI head, motor domain, U50 subdomain"/>
    <property type="match status" value="1"/>
</dbReference>
<keyword evidence="3 6" id="KW-0518">Myosin</keyword>
<dbReference type="PANTHER" id="PTHR13140">
    <property type="entry name" value="MYOSIN"/>
    <property type="match status" value="1"/>
</dbReference>
<dbReference type="SMART" id="SM00139">
    <property type="entry name" value="MyTH4"/>
    <property type="match status" value="1"/>
</dbReference>
<evidence type="ECO:0000256" key="3">
    <source>
        <dbReference type="ARBA" id="ARBA00023123"/>
    </source>
</evidence>
<dbReference type="GO" id="GO:0051015">
    <property type="term" value="F:actin filament binding"/>
    <property type="evidence" value="ECO:0007669"/>
    <property type="project" value="TreeGrafter"/>
</dbReference>
<dbReference type="Gene3D" id="1.20.58.530">
    <property type="match status" value="1"/>
</dbReference>
<keyword evidence="5 6" id="KW-0009">Actin-binding</keyword>
<dbReference type="InterPro" id="IPR000857">
    <property type="entry name" value="MyTH4_dom"/>
</dbReference>
<dbReference type="Pfam" id="PF00063">
    <property type="entry name" value="Myosin_head"/>
    <property type="match status" value="1"/>
</dbReference>
<dbReference type="CDD" id="cd00201">
    <property type="entry name" value="WW"/>
    <property type="match status" value="1"/>
</dbReference>
<dbReference type="Gene3D" id="1.25.40.530">
    <property type="entry name" value="MyTH4 domain"/>
    <property type="match status" value="1"/>
</dbReference>
<evidence type="ECO:0000256" key="1">
    <source>
        <dbReference type="ARBA" id="ARBA00022741"/>
    </source>
</evidence>
<evidence type="ECO:0000256" key="6">
    <source>
        <dbReference type="PROSITE-ProRule" id="PRU00782"/>
    </source>
</evidence>
<dbReference type="InterPro" id="IPR027417">
    <property type="entry name" value="P-loop_NTPase"/>
</dbReference>
<dbReference type="GO" id="GO:0005737">
    <property type="term" value="C:cytoplasm"/>
    <property type="evidence" value="ECO:0007669"/>
    <property type="project" value="TreeGrafter"/>
</dbReference>
<dbReference type="SUPFAM" id="SSF52540">
    <property type="entry name" value="P-loop containing nucleoside triphosphate hydrolases"/>
    <property type="match status" value="1"/>
</dbReference>
<feature type="domain" description="Myosin motor" evidence="10">
    <location>
        <begin position="180"/>
        <end position="891"/>
    </location>
</feature>
<feature type="compositionally biased region" description="Polar residues" evidence="7">
    <location>
        <begin position="1504"/>
        <end position="1516"/>
    </location>
</feature>
<evidence type="ECO:0000256" key="2">
    <source>
        <dbReference type="ARBA" id="ARBA00022840"/>
    </source>
</evidence>
<dbReference type="SUPFAM" id="SSF51045">
    <property type="entry name" value="WW domain"/>
    <property type="match status" value="1"/>
</dbReference>
<feature type="domain" description="MyTH4" evidence="9">
    <location>
        <begin position="1206"/>
        <end position="1351"/>
    </location>
</feature>
<feature type="region of interest" description="Disordered" evidence="7">
    <location>
        <begin position="1493"/>
        <end position="1516"/>
    </location>
</feature>
<protein>
    <recommendedName>
        <fullName evidence="12">Myosin motor domain-containing protein</fullName>
    </recommendedName>
</protein>
<dbReference type="GO" id="GO:0016459">
    <property type="term" value="C:myosin complex"/>
    <property type="evidence" value="ECO:0007669"/>
    <property type="project" value="UniProtKB-KW"/>
</dbReference>
<dbReference type="Gene3D" id="3.40.850.10">
    <property type="entry name" value="Kinesin motor domain"/>
    <property type="match status" value="1"/>
</dbReference>
<reference evidence="11" key="1">
    <citation type="submission" date="2021-01" db="EMBL/GenBank/DDBJ databases">
        <authorList>
            <person name="Corre E."/>
            <person name="Pelletier E."/>
            <person name="Niang G."/>
            <person name="Scheremetjew M."/>
            <person name="Finn R."/>
            <person name="Kale V."/>
            <person name="Holt S."/>
            <person name="Cochrane G."/>
            <person name="Meng A."/>
            <person name="Brown T."/>
            <person name="Cohen L."/>
        </authorList>
    </citation>
    <scope>NUCLEOTIDE SEQUENCE</scope>
    <source>
        <strain evidence="11">NY070348D</strain>
    </source>
</reference>
<dbReference type="Gene3D" id="6.20.240.20">
    <property type="match status" value="1"/>
</dbReference>
<dbReference type="PRINTS" id="PR00193">
    <property type="entry name" value="MYOSINHEAVY"/>
</dbReference>
<dbReference type="GO" id="GO:0007015">
    <property type="term" value="P:actin filament organization"/>
    <property type="evidence" value="ECO:0007669"/>
    <property type="project" value="TreeGrafter"/>
</dbReference>
<dbReference type="PANTHER" id="PTHR13140:SF706">
    <property type="entry name" value="DILUTE CLASS UNCONVENTIONAL MYOSIN, ISOFORM C"/>
    <property type="match status" value="1"/>
</dbReference>
<dbReference type="SMART" id="SM00242">
    <property type="entry name" value="MYSc"/>
    <property type="match status" value="1"/>
</dbReference>
<dbReference type="FunFam" id="1.10.10.820:FF:000001">
    <property type="entry name" value="Myosin heavy chain"/>
    <property type="match status" value="1"/>
</dbReference>
<sequence length="1516" mass="173121">MQFSGDSQRRRSYFEVNRPKVSMLKKFKRMTMSDRSLRKDKDNSGGEFQELVVRKKSKPENGVQVAKTLDGWQQRLMHNGEVFYFHIQSGRVTWEKPEAFKTDEEKELEACEFVWIPHPKHVWQPALVKSREKTGAVHVATLDTKEEFVIPHIRVMKGKLTGGVSQKVPLWPLKPTALDVSEEDLVALPHLDEAMVLHNLRVRYENDNIYTWVGSSRTVLISVNPFKELDLYDEDAMDMQYQEGLSRNGAPPHVFAIVNDALDALYHENKSQSILVSGESGAGKTHATKSCLDFLAYVAGSSGGGDSESDRFDMMLAASSGMNTDQKVEHKVLIANPVLEAFGNAKTVRNNNSSRFGKWIAVYIDKHSKEICGAQITSFLLESTRVCVQSATERNYHIFYQILSDEDAIEKYMLEGGVDSFNYINKSGCSEIDGVDDNEEFEFVVQALADLDFEEEEQEWLFRTTCAVLHLGNVEFESNEDKKGCRLKVEEDGTSKAREALRNAASLLEIAGDKLEQVLTVRSITVRGEESIIPLKRSQATTARDSLAKAIYGRLFNWLVTRVNESFGQVAGKFVGFLDIFGFEIFEHNSFEQLCINYANETLQQLFNKNTFGDEQDLYELENINFQRVEYCDNKPVLELIDCKPNGILNLLDDECVVPSGSDERLLRRVEGVHKGHPAFKSLSGNSSGRGKSSGKIEFSIKHFAGTVQYDMIGFKAKNIDNLFQDLYDICSQSTDSLTQYLFPALEDDERVKIVSQSAKFRAQLQELVVILEKTQSRYIRCIKPNDGQVEDDFDGRKSLEQLRSSGVLEAVDIRKNGFPYRLLHREFVNRYRCINLNYRYRTDESRDGFERDMCKEILDASPQKFAGVQIGEMRIMYRSTDHRMLELLRNLAMFAIYPRIERLLRKAVGYRFRTNMAEVESQLREAIENEEPDAGQLETAIEDYPETLGSIRAIFDVEPPSLAEAKRVLAGVLEFEKIEEIMEDIVEVENDDFDKELAQKAIDDADQLRAKKIPMTSDQKELYDRVKELLVDGTIDDLDTKLEEALETMDVQKVLEVREEAQEWTQKTEKIELIETAAARFDELAGNIDRGIDLVDRLLLESVVSEAKEMNYTSDRLDEAKRLLQLDEYEFLKLELECAKKWKDRKRQRHRRLRLREFELAMNFSKYHDFFSNHRFASEVSAGSCSTVVKKRLSGSHSTPRDAYGNFDKLDGPLLFIRGKTHIKSALKCFKNLRAYMGDSEICTQKRNLAGFQVVSQGLDIPEIRDEIYAQIINQVTGNSDPDSVLCGVDLLCLCGAAFPPSNESFENYVVTWVKTHLPLVFYNTFNSAVHDHRLERDQDAHHVRIRNLLHKPMGKGLIATNSDGEQFEEESDDELSNAVIHSEPKTRTEGMKAFLALQALRDRFNEFKSGSRFSMKNPRESDPWVVSIPDFKEKIDFIVPSKLQIYELHGVVVKEEDCPNESAKRNSNKLYRKTKSIERAGRTKMKRALAKFNSRIGRPGNGQPTNEDAQTNSD</sequence>
<accession>A0A7S2WS85</accession>
<evidence type="ECO:0000256" key="4">
    <source>
        <dbReference type="ARBA" id="ARBA00023175"/>
    </source>
</evidence>
<dbReference type="InterPro" id="IPR038185">
    <property type="entry name" value="MyTH4_dom_sf"/>
</dbReference>
<dbReference type="InterPro" id="IPR036961">
    <property type="entry name" value="Kinesin_motor_dom_sf"/>
</dbReference>
<dbReference type="InterPro" id="IPR036020">
    <property type="entry name" value="WW_dom_sf"/>
</dbReference>
<keyword evidence="1 6" id="KW-0547">Nucleotide-binding</keyword>
<organism evidence="11">
    <name type="scientific">Mucochytrium quahogii</name>
    <dbReference type="NCBI Taxonomy" id="96639"/>
    <lineage>
        <taxon>Eukaryota</taxon>
        <taxon>Sar</taxon>
        <taxon>Stramenopiles</taxon>
        <taxon>Bigyra</taxon>
        <taxon>Labyrinthulomycetes</taxon>
        <taxon>Thraustochytrida</taxon>
        <taxon>Thraustochytriidae</taxon>
        <taxon>Mucochytrium</taxon>
    </lineage>
</organism>
<keyword evidence="4 6" id="KW-0505">Motor protein</keyword>
<dbReference type="InterPro" id="IPR001202">
    <property type="entry name" value="WW_dom"/>
</dbReference>
<evidence type="ECO:0000259" key="8">
    <source>
        <dbReference type="PROSITE" id="PS50020"/>
    </source>
</evidence>
<dbReference type="EMBL" id="HBHK01023936">
    <property type="protein sequence ID" value="CAD9702856.1"/>
    <property type="molecule type" value="Transcribed_RNA"/>
</dbReference>
<comment type="similarity">
    <text evidence="6">Belongs to the TRAFAC class myosin-kinesin ATPase superfamily. Myosin family.</text>
</comment>
<dbReference type="GO" id="GO:0005524">
    <property type="term" value="F:ATP binding"/>
    <property type="evidence" value="ECO:0007669"/>
    <property type="project" value="UniProtKB-UniRule"/>
</dbReference>
<evidence type="ECO:0000256" key="5">
    <source>
        <dbReference type="ARBA" id="ARBA00023203"/>
    </source>
</evidence>
<feature type="binding site" evidence="6">
    <location>
        <begin position="278"/>
        <end position="285"/>
    </location>
    <ligand>
        <name>ATP</name>
        <dbReference type="ChEBI" id="CHEBI:30616"/>
    </ligand>
</feature>
<keyword evidence="2 6" id="KW-0067">ATP-binding</keyword>
<gene>
    <name evidence="11" type="ORF">QSP1433_LOCUS15064</name>
</gene>
<dbReference type="GO" id="GO:0000146">
    <property type="term" value="F:microfilament motor activity"/>
    <property type="evidence" value="ECO:0007669"/>
    <property type="project" value="TreeGrafter"/>
</dbReference>
<dbReference type="PROSITE" id="PS50020">
    <property type="entry name" value="WW_DOMAIN_2"/>
    <property type="match status" value="1"/>
</dbReference>
<dbReference type="GO" id="GO:0016020">
    <property type="term" value="C:membrane"/>
    <property type="evidence" value="ECO:0007669"/>
    <property type="project" value="TreeGrafter"/>
</dbReference>
<feature type="domain" description="WW" evidence="8">
    <location>
        <begin position="66"/>
        <end position="99"/>
    </location>
</feature>
<evidence type="ECO:0000313" key="11">
    <source>
        <dbReference type="EMBL" id="CAD9702856.1"/>
    </source>
</evidence>
<dbReference type="InterPro" id="IPR001609">
    <property type="entry name" value="Myosin_head_motor_dom-like"/>
</dbReference>
<dbReference type="Gene3D" id="2.20.70.10">
    <property type="match status" value="1"/>
</dbReference>
<evidence type="ECO:0000256" key="7">
    <source>
        <dbReference type="SAM" id="MobiDB-lite"/>
    </source>
</evidence>
<evidence type="ECO:0000259" key="9">
    <source>
        <dbReference type="PROSITE" id="PS51016"/>
    </source>
</evidence>
<evidence type="ECO:0000259" key="10">
    <source>
        <dbReference type="PROSITE" id="PS51456"/>
    </source>
</evidence>
<dbReference type="PROSITE" id="PS51456">
    <property type="entry name" value="MYOSIN_MOTOR"/>
    <property type="match status" value="1"/>
</dbReference>
<name>A0A7S2WS85_9STRA</name>
<dbReference type="Pfam" id="PF00784">
    <property type="entry name" value="MyTH4"/>
    <property type="match status" value="1"/>
</dbReference>
<proteinExistence type="inferred from homology"/>
<dbReference type="SMART" id="SM00456">
    <property type="entry name" value="WW"/>
    <property type="match status" value="1"/>
</dbReference>